<dbReference type="EMBL" id="CAJVCH010158812">
    <property type="protein sequence ID" value="CAG7728116.1"/>
    <property type="molecule type" value="Genomic_DNA"/>
</dbReference>
<keyword evidence="1" id="KW-1133">Transmembrane helix</keyword>
<protein>
    <recommendedName>
        <fullName evidence="2">Intermembrane lipid transfer protein VPS13-like C-terminal domain-containing protein</fullName>
    </recommendedName>
</protein>
<keyword evidence="1" id="KW-0812">Transmembrane</keyword>
<proteinExistence type="predicted"/>
<keyword evidence="1" id="KW-0472">Membrane</keyword>
<evidence type="ECO:0000259" key="2">
    <source>
        <dbReference type="Pfam" id="PF25037"/>
    </source>
</evidence>
<evidence type="ECO:0000313" key="4">
    <source>
        <dbReference type="Proteomes" id="UP000708208"/>
    </source>
</evidence>
<evidence type="ECO:0000313" key="3">
    <source>
        <dbReference type="EMBL" id="CAG7728116.1"/>
    </source>
</evidence>
<feature type="non-terminal residue" evidence="3">
    <location>
        <position position="1"/>
    </location>
</feature>
<feature type="domain" description="Intermembrane lipid transfer protein VPS13-like C-terminal" evidence="2">
    <location>
        <begin position="55"/>
        <end position="164"/>
    </location>
</feature>
<dbReference type="InterPro" id="IPR056748">
    <property type="entry name" value="VPS13-like_C"/>
</dbReference>
<dbReference type="PANTHER" id="PTHR16166:SF146">
    <property type="entry name" value="VACUOLAR PROTEIN SORTING-ASSOCIATED PROTEIN 13A-LIKE ISOFORM X1"/>
    <property type="match status" value="1"/>
</dbReference>
<evidence type="ECO:0000256" key="1">
    <source>
        <dbReference type="SAM" id="Phobius"/>
    </source>
</evidence>
<dbReference type="AlphaFoldDB" id="A0A8J2K500"/>
<reference evidence="3" key="1">
    <citation type="submission" date="2021-06" db="EMBL/GenBank/DDBJ databases">
        <authorList>
            <person name="Hodson N. C."/>
            <person name="Mongue J. A."/>
            <person name="Jaron S. K."/>
        </authorList>
    </citation>
    <scope>NUCLEOTIDE SEQUENCE</scope>
</reference>
<dbReference type="Proteomes" id="UP000708208">
    <property type="component" value="Unassembled WGS sequence"/>
</dbReference>
<accession>A0A8J2K500</accession>
<keyword evidence="4" id="KW-1185">Reference proteome</keyword>
<sequence length="267" mass="30076">IKGAQDDGVEGFFKGLGKGAVGLFLRPVTGIVDFTSGSLDAVKRATSISDDIRRLRPPRHIPIDSVITPYVGHEAEGMQLLQDLEKGRYASTDMYVAHALINPHGLYVLLLTNKRLFYLKRDDVFGGWTVHWAHLWEDFSGLPSIVEKGLVFRLKPTERKFKLLKRPEKEKELVVVMHNPDVCTTNSYNYILQWILSKIETAMKFEAGISAAEATDSLDSHTGHCRMIRRNNLVMLLWAAVISVLITPIWSICNGKFSGKYFLSNTE</sequence>
<feature type="non-terminal residue" evidence="3">
    <location>
        <position position="267"/>
    </location>
</feature>
<dbReference type="GO" id="GO:0006623">
    <property type="term" value="P:protein targeting to vacuole"/>
    <property type="evidence" value="ECO:0007669"/>
    <property type="project" value="TreeGrafter"/>
</dbReference>
<dbReference type="OrthoDB" id="428159at2759"/>
<comment type="caution">
    <text evidence="3">The sequence shown here is derived from an EMBL/GenBank/DDBJ whole genome shotgun (WGS) entry which is preliminary data.</text>
</comment>
<dbReference type="PANTHER" id="PTHR16166">
    <property type="entry name" value="VACUOLAR PROTEIN SORTING-ASSOCIATED PROTEIN VPS13"/>
    <property type="match status" value="1"/>
</dbReference>
<feature type="transmembrane region" description="Helical" evidence="1">
    <location>
        <begin position="233"/>
        <end position="252"/>
    </location>
</feature>
<gene>
    <name evidence="3" type="ORF">AFUS01_LOCUS16922</name>
</gene>
<organism evidence="3 4">
    <name type="scientific">Allacma fusca</name>
    <dbReference type="NCBI Taxonomy" id="39272"/>
    <lineage>
        <taxon>Eukaryota</taxon>
        <taxon>Metazoa</taxon>
        <taxon>Ecdysozoa</taxon>
        <taxon>Arthropoda</taxon>
        <taxon>Hexapoda</taxon>
        <taxon>Collembola</taxon>
        <taxon>Symphypleona</taxon>
        <taxon>Sminthuridae</taxon>
        <taxon>Allacma</taxon>
    </lineage>
</organism>
<dbReference type="GO" id="GO:0045053">
    <property type="term" value="P:protein retention in Golgi apparatus"/>
    <property type="evidence" value="ECO:0007669"/>
    <property type="project" value="TreeGrafter"/>
</dbReference>
<name>A0A8J2K500_9HEXA</name>
<dbReference type="InterPro" id="IPR026847">
    <property type="entry name" value="VPS13"/>
</dbReference>
<dbReference type="Pfam" id="PF25037">
    <property type="entry name" value="VPS13_C"/>
    <property type="match status" value="1"/>
</dbReference>